<dbReference type="EMBL" id="JNVD01000017">
    <property type="protein sequence ID" value="KOC22246.1"/>
    <property type="molecule type" value="Genomic_DNA"/>
</dbReference>
<gene>
    <name evidence="2" type="ORF">GL58_07195</name>
</gene>
<proteinExistence type="predicted"/>
<dbReference type="AlphaFoldDB" id="A0A0L7MJY6"/>
<feature type="transmembrane region" description="Helical" evidence="1">
    <location>
        <begin position="65"/>
        <end position="89"/>
    </location>
</feature>
<evidence type="ECO:0000313" key="2">
    <source>
        <dbReference type="EMBL" id="KOC22246.1"/>
    </source>
</evidence>
<evidence type="ECO:0000256" key="1">
    <source>
        <dbReference type="SAM" id="Phobius"/>
    </source>
</evidence>
<comment type="caution">
    <text evidence="2">The sequence shown here is derived from an EMBL/GenBank/DDBJ whole genome shotgun (WGS) entry which is preliminary data.</text>
</comment>
<organism evidence="2 3">
    <name type="scientific">Comamonas testosteroni</name>
    <name type="common">Pseudomonas testosteroni</name>
    <dbReference type="NCBI Taxonomy" id="285"/>
    <lineage>
        <taxon>Bacteria</taxon>
        <taxon>Pseudomonadati</taxon>
        <taxon>Pseudomonadota</taxon>
        <taxon>Betaproteobacteria</taxon>
        <taxon>Burkholderiales</taxon>
        <taxon>Comamonadaceae</taxon>
        <taxon>Comamonas</taxon>
    </lineage>
</organism>
<name>A0A0L7MJY6_COMTE</name>
<keyword evidence="1" id="KW-0472">Membrane</keyword>
<reference evidence="3" key="1">
    <citation type="submission" date="2014-06" db="EMBL/GenBank/DDBJ databases">
        <title>Draft genome sequence of C. testosteroni WDL7.</title>
        <authorList>
            <person name="Wu Y."/>
            <person name="Seshan H."/>
            <person name="Arumugam K."/>
        </authorList>
    </citation>
    <scope>NUCLEOTIDE SEQUENCE [LARGE SCALE GENOMIC DNA]</scope>
    <source>
        <strain evidence="3">WDL7</strain>
    </source>
</reference>
<dbReference type="PATRIC" id="fig|285.49.peg.1484"/>
<dbReference type="RefSeq" id="WP_053283061.1">
    <property type="nucleotide sequence ID" value="NZ_JNVD01000017.1"/>
</dbReference>
<protein>
    <submittedName>
        <fullName evidence="2">Uncharacterized protein</fullName>
    </submittedName>
</protein>
<dbReference type="Proteomes" id="UP000037442">
    <property type="component" value="Unassembled WGS sequence"/>
</dbReference>
<keyword evidence="1" id="KW-1133">Transmembrane helix</keyword>
<keyword evidence="1" id="KW-0812">Transmembrane</keyword>
<evidence type="ECO:0000313" key="3">
    <source>
        <dbReference type="Proteomes" id="UP000037442"/>
    </source>
</evidence>
<accession>A0A0L7MJY6</accession>
<sequence>MFKAILAKWKNRKKYKTFEEMPDPLVVFFGLSGFLVSGSYGWVLSKVVPDFLEIANRIPLSQWGWKGWVLTSIIAALGFMVWHFGSVAWRCNGILRDRWYK</sequence>